<evidence type="ECO:0008006" key="3">
    <source>
        <dbReference type="Google" id="ProtNLM"/>
    </source>
</evidence>
<proteinExistence type="predicted"/>
<protein>
    <recommendedName>
        <fullName evidence="3">DUF2190 domain-containing protein</fullName>
    </recommendedName>
</protein>
<dbReference type="Proteomes" id="UP000282106">
    <property type="component" value="Unassembled WGS sequence"/>
</dbReference>
<dbReference type="InParanoid" id="A0A3N0V7G6"/>
<keyword evidence="2" id="KW-1185">Reference proteome</keyword>
<name>A0A3N0V7G6_9GAMM</name>
<dbReference type="RefSeq" id="WP_123212281.1">
    <property type="nucleotide sequence ID" value="NZ_RJVO01000006.1"/>
</dbReference>
<accession>A0A3N0V7G6</accession>
<gene>
    <name evidence="1" type="ORF">ED208_12635</name>
</gene>
<evidence type="ECO:0000313" key="2">
    <source>
        <dbReference type="Proteomes" id="UP000282106"/>
    </source>
</evidence>
<sequence length="130" mass="13159">MTALAQSRQTPERLGNILSITMAAGAHGFLGGMAQVNATGGGDAATATAANKTVGVFMADAGPGEAANVKKGIFAFANSAGADEITKANIGATCYVVDDQTVAKTSDTNARPAAGKVFDVDEYGVWVDFR</sequence>
<organism evidence="1 2">
    <name type="scientific">Stagnimonas aquatica</name>
    <dbReference type="NCBI Taxonomy" id="2689987"/>
    <lineage>
        <taxon>Bacteria</taxon>
        <taxon>Pseudomonadati</taxon>
        <taxon>Pseudomonadota</taxon>
        <taxon>Gammaproteobacteria</taxon>
        <taxon>Nevskiales</taxon>
        <taxon>Nevskiaceae</taxon>
        <taxon>Stagnimonas</taxon>
    </lineage>
</organism>
<reference evidence="1 2" key="1">
    <citation type="submission" date="2018-10" db="EMBL/GenBank/DDBJ databases">
        <authorList>
            <person name="Chen W.-M."/>
        </authorList>
    </citation>
    <scope>NUCLEOTIDE SEQUENCE [LARGE SCALE GENOMIC DNA]</scope>
    <source>
        <strain evidence="1 2">THS-13</strain>
    </source>
</reference>
<dbReference type="EMBL" id="RJVO01000006">
    <property type="protein sequence ID" value="ROH88659.1"/>
    <property type="molecule type" value="Genomic_DNA"/>
</dbReference>
<dbReference type="AlphaFoldDB" id="A0A3N0V7G6"/>
<evidence type="ECO:0000313" key="1">
    <source>
        <dbReference type="EMBL" id="ROH88659.1"/>
    </source>
</evidence>
<comment type="caution">
    <text evidence="1">The sequence shown here is derived from an EMBL/GenBank/DDBJ whole genome shotgun (WGS) entry which is preliminary data.</text>
</comment>